<dbReference type="Pfam" id="PF00560">
    <property type="entry name" value="LRR_1"/>
    <property type="match status" value="2"/>
</dbReference>
<dbReference type="Gene3D" id="3.40.50.10140">
    <property type="entry name" value="Toll/interleukin-1 receptor homology (TIR) domain"/>
    <property type="match status" value="1"/>
</dbReference>
<keyword evidence="6" id="KW-0520">NAD</keyword>
<dbReference type="SUPFAM" id="SSF52058">
    <property type="entry name" value="L domain-like"/>
    <property type="match status" value="1"/>
</dbReference>
<evidence type="ECO:0000256" key="1">
    <source>
        <dbReference type="ARBA" id="ARBA00011982"/>
    </source>
</evidence>
<keyword evidence="5" id="KW-0611">Plant defense</keyword>
<dbReference type="InterPro" id="IPR002182">
    <property type="entry name" value="NB-ARC"/>
</dbReference>
<dbReference type="Pfam" id="PF01582">
    <property type="entry name" value="TIR"/>
    <property type="match status" value="1"/>
</dbReference>
<keyword evidence="2" id="KW-0433">Leucine-rich repeat</keyword>
<dbReference type="SMART" id="SM00369">
    <property type="entry name" value="LRR_TYP"/>
    <property type="match status" value="3"/>
</dbReference>
<dbReference type="PROSITE" id="PS50104">
    <property type="entry name" value="TIR"/>
    <property type="match status" value="1"/>
</dbReference>
<dbReference type="Pfam" id="PF00931">
    <property type="entry name" value="NB-ARC"/>
    <property type="match status" value="1"/>
</dbReference>
<evidence type="ECO:0000256" key="4">
    <source>
        <dbReference type="ARBA" id="ARBA00022801"/>
    </source>
</evidence>
<dbReference type="Pfam" id="PF25013">
    <property type="entry name" value="LRR_Zer-1"/>
    <property type="match status" value="1"/>
</dbReference>
<evidence type="ECO:0000256" key="7">
    <source>
        <dbReference type="ARBA" id="ARBA00047304"/>
    </source>
</evidence>
<reference evidence="10 11" key="1">
    <citation type="journal article" date="2023" name="Hortic Res">
        <title>The complete reference genome for grapevine (Vitis vinifera L.) genetics and breeding.</title>
        <authorList>
            <person name="Shi X."/>
            <person name="Cao S."/>
            <person name="Wang X."/>
            <person name="Huang S."/>
            <person name="Wang Y."/>
            <person name="Liu Z."/>
            <person name="Liu W."/>
            <person name="Leng X."/>
            <person name="Peng Y."/>
            <person name="Wang N."/>
            <person name="Wang Y."/>
            <person name="Ma Z."/>
            <person name="Xu X."/>
            <person name="Zhang F."/>
            <person name="Xue H."/>
            <person name="Zhong H."/>
            <person name="Wang Y."/>
            <person name="Zhang K."/>
            <person name="Velt A."/>
            <person name="Avia K."/>
            <person name="Holtgrawe D."/>
            <person name="Grimplet J."/>
            <person name="Matus J.T."/>
            <person name="Ware D."/>
            <person name="Wu X."/>
            <person name="Wang H."/>
            <person name="Liu C."/>
            <person name="Fang Y."/>
            <person name="Rustenholz C."/>
            <person name="Cheng Z."/>
            <person name="Xiao H."/>
            <person name="Zhou Y."/>
        </authorList>
    </citation>
    <scope>NUCLEOTIDE SEQUENCE [LARGE SCALE GENOMIC DNA]</scope>
    <source>
        <strain evidence="11">cv. Pinot noir / PN40024</strain>
        <tissue evidence="10">Leaf</tissue>
    </source>
</reference>
<evidence type="ECO:0000256" key="3">
    <source>
        <dbReference type="ARBA" id="ARBA00022737"/>
    </source>
</evidence>
<name>A0ABY9DU47_VITVI</name>
<dbReference type="InterPro" id="IPR000157">
    <property type="entry name" value="TIR_dom"/>
</dbReference>
<dbReference type="SUPFAM" id="SSF52200">
    <property type="entry name" value="Toll/Interleukin receptor TIR domain"/>
    <property type="match status" value="1"/>
</dbReference>
<dbReference type="Gene3D" id="1.10.8.430">
    <property type="entry name" value="Helical domain of apoptotic protease-activating factors"/>
    <property type="match status" value="1"/>
</dbReference>
<dbReference type="EMBL" id="CP126665">
    <property type="protein sequence ID" value="WKA11254.1"/>
    <property type="molecule type" value="Genomic_DNA"/>
</dbReference>
<evidence type="ECO:0000313" key="10">
    <source>
        <dbReference type="EMBL" id="WKA11254.1"/>
    </source>
</evidence>
<keyword evidence="3" id="KW-0677">Repeat</keyword>
<dbReference type="Pfam" id="PF23282">
    <property type="entry name" value="WHD_ROQ1"/>
    <property type="match status" value="1"/>
</dbReference>
<feature type="compositionally biased region" description="Acidic residues" evidence="8">
    <location>
        <begin position="994"/>
        <end position="1004"/>
    </location>
</feature>
<dbReference type="InterPro" id="IPR045344">
    <property type="entry name" value="C-JID"/>
</dbReference>
<dbReference type="Proteomes" id="UP001227230">
    <property type="component" value="Chromosome 18"/>
</dbReference>
<dbReference type="SUPFAM" id="SSF46785">
    <property type="entry name" value="Winged helix' DNA-binding domain"/>
    <property type="match status" value="1"/>
</dbReference>
<evidence type="ECO:0000256" key="2">
    <source>
        <dbReference type="ARBA" id="ARBA00022614"/>
    </source>
</evidence>
<dbReference type="InterPro" id="IPR003591">
    <property type="entry name" value="Leu-rich_rpt_typical-subtyp"/>
</dbReference>
<evidence type="ECO:0000256" key="5">
    <source>
        <dbReference type="ARBA" id="ARBA00022821"/>
    </source>
</evidence>
<dbReference type="InterPro" id="IPR036390">
    <property type="entry name" value="WH_DNA-bd_sf"/>
</dbReference>
<evidence type="ECO:0000313" key="11">
    <source>
        <dbReference type="Proteomes" id="UP001227230"/>
    </source>
</evidence>
<evidence type="ECO:0000259" key="9">
    <source>
        <dbReference type="PROSITE" id="PS50104"/>
    </source>
</evidence>
<dbReference type="PANTHER" id="PTHR11017">
    <property type="entry name" value="LEUCINE-RICH REPEAT-CONTAINING PROTEIN"/>
    <property type="match status" value="1"/>
</dbReference>
<dbReference type="InterPro" id="IPR001611">
    <property type="entry name" value="Leu-rich_rpt"/>
</dbReference>
<dbReference type="InterPro" id="IPR042197">
    <property type="entry name" value="Apaf_helical"/>
</dbReference>
<dbReference type="Gene3D" id="3.80.10.10">
    <property type="entry name" value="Ribonuclease Inhibitor"/>
    <property type="match status" value="1"/>
</dbReference>
<dbReference type="InterPro" id="IPR044974">
    <property type="entry name" value="Disease_R_plants"/>
</dbReference>
<sequence length="1116" mass="125848">MASSTQKPSSSSTPIRKYNFDVFLSFRGEDTRNNFTVHLFKILGRMGINTFRNDEPLRREEIQSGILKTIEESRISIVVFSRNYAHSQWCLDELAKIMECRKQNEQIVLPVFYHVDPSDVRKQTGSFGNAFSNYERGVDEKKVQRWRDAFTEAADTDGFRVPEDGDEPTIIKKIINFVNGELKLPGHNLIGIDGRLEELKSLIGIGSYDVRMLGVWGLGGIGKTTIARVIYNSISYQFDGASFLPSVCQQSMPNVKKKLLCDITGLSYGGLNVDEGLNKNKIKKKKILIVVDDVDCLSQLKDLVPNGDWLGGGSRIIITTRDKHLLLEHGVDAIYEVQGLDFAESIHLFNLYAFQARFPKPAYRGFSRNIVNYSEGLPLALKVFGDFLFRKSIDEWESALYKLKHQSMKEIQDVFQISYDRLDYKTKDIFLDIACFFKGEEREFVSRILDGAEKAITDLSNKSLLTFSNNKIMMHPLLQQMGQGVVHQACPQEPGKQSRLWRSEDVHRILLKNEGTDAIEGIFLDTSPAEPIEFTILDTSPAVPIEFTTEAFKMMNKLRLLKVCRGHKCGSMVKNYEVRVSTNFEFPSYELRYLHWDGYPLEYLPSNFHGENLVELNLRYSKLRVLWQGLKPPEKLKPLEKLKVINLSHSQQLIQIPDFSDTPNLESLILKGCTNLENIPSSIWHLDSLVNLDLSHCSKLQELAEIPWNLYSLEYLNLASCKNLKSLPESLCNLKCLKTLNVIGCSKLPDNLGSLECLEKLYASSSELISPQSDSSLAGLCSLKVLDMHDTNLMQRAISGDIGSLYSLEELNLSYCNLTEKEIPDDICCLYSLRVLDLSGNLFLGVTDAISQLSELRELGLRHCKSLLEIPKLPSSLRVLDAHDCTGIKTLSSTSVLQWQWQLNCFKSAFLQEIQEMKYRRLLSLPANGVSQGFSTVIPGSGELPEWIQHQGVGNEVIVPLPPNWYDKDFLGLALCCVYIPQQGEPESSTSENESMDEPMDEPESSTSENATVNITQPYHLGCELTFLDDEIGFLDYLSCGSSCQCDHNDGVSESVWVTYYSNVAIKHRYRSDKPRFLKASFRGHVNGKPVKVEQCGIGLVHVDLENSSGVGSGKL</sequence>
<dbReference type="Gene3D" id="3.40.50.300">
    <property type="entry name" value="P-loop containing nucleotide triphosphate hydrolases"/>
    <property type="match status" value="1"/>
</dbReference>
<proteinExistence type="predicted"/>
<dbReference type="InterPro" id="IPR027417">
    <property type="entry name" value="P-loop_NTPase"/>
</dbReference>
<evidence type="ECO:0000256" key="8">
    <source>
        <dbReference type="SAM" id="MobiDB-lite"/>
    </source>
</evidence>
<dbReference type="InterPro" id="IPR011713">
    <property type="entry name" value="Leu-rich_rpt_3"/>
</dbReference>
<keyword evidence="4" id="KW-0378">Hydrolase</keyword>
<dbReference type="PANTHER" id="PTHR11017:SF570">
    <property type="entry name" value="DISEASE RESISTANCE PROTEIN (TIR-NBS CLASS)-RELATED"/>
    <property type="match status" value="1"/>
</dbReference>
<accession>A0ABY9DU47</accession>
<dbReference type="InterPro" id="IPR032675">
    <property type="entry name" value="LRR_dom_sf"/>
</dbReference>
<comment type="catalytic activity">
    <reaction evidence="7">
        <text>NAD(+) + H2O = ADP-D-ribose + nicotinamide + H(+)</text>
        <dbReference type="Rhea" id="RHEA:16301"/>
        <dbReference type="ChEBI" id="CHEBI:15377"/>
        <dbReference type="ChEBI" id="CHEBI:15378"/>
        <dbReference type="ChEBI" id="CHEBI:17154"/>
        <dbReference type="ChEBI" id="CHEBI:57540"/>
        <dbReference type="ChEBI" id="CHEBI:57967"/>
        <dbReference type="EC" id="3.2.2.6"/>
    </reaction>
    <physiologicalReaction direction="left-to-right" evidence="7">
        <dbReference type="Rhea" id="RHEA:16302"/>
    </physiologicalReaction>
</comment>
<dbReference type="EC" id="3.2.2.6" evidence="1"/>
<dbReference type="InterPro" id="IPR035897">
    <property type="entry name" value="Toll_tir_struct_dom_sf"/>
</dbReference>
<dbReference type="Pfam" id="PF20160">
    <property type="entry name" value="C-JID"/>
    <property type="match status" value="1"/>
</dbReference>
<organism evidence="10 11">
    <name type="scientific">Vitis vinifera</name>
    <name type="common">Grape</name>
    <dbReference type="NCBI Taxonomy" id="29760"/>
    <lineage>
        <taxon>Eukaryota</taxon>
        <taxon>Viridiplantae</taxon>
        <taxon>Streptophyta</taxon>
        <taxon>Embryophyta</taxon>
        <taxon>Tracheophyta</taxon>
        <taxon>Spermatophyta</taxon>
        <taxon>Magnoliopsida</taxon>
        <taxon>eudicotyledons</taxon>
        <taxon>Gunneridae</taxon>
        <taxon>Pentapetalae</taxon>
        <taxon>rosids</taxon>
        <taxon>Vitales</taxon>
        <taxon>Vitaceae</taxon>
        <taxon>Viteae</taxon>
        <taxon>Vitis</taxon>
    </lineage>
</organism>
<feature type="domain" description="TIR" evidence="9">
    <location>
        <begin position="18"/>
        <end position="182"/>
    </location>
</feature>
<dbReference type="Pfam" id="PF07725">
    <property type="entry name" value="LRR_3"/>
    <property type="match status" value="1"/>
</dbReference>
<dbReference type="InterPro" id="IPR058192">
    <property type="entry name" value="WHD_ROQ1-like"/>
</dbReference>
<dbReference type="SUPFAM" id="SSF52540">
    <property type="entry name" value="P-loop containing nucleoside triphosphate hydrolases"/>
    <property type="match status" value="1"/>
</dbReference>
<feature type="region of interest" description="Disordered" evidence="8">
    <location>
        <begin position="984"/>
        <end position="1009"/>
    </location>
</feature>
<gene>
    <name evidence="10" type="ORF">VitviT2T_028774</name>
</gene>
<dbReference type="SMART" id="SM00255">
    <property type="entry name" value="TIR"/>
    <property type="match status" value="1"/>
</dbReference>
<keyword evidence="11" id="KW-1185">Reference proteome</keyword>
<evidence type="ECO:0000256" key="6">
    <source>
        <dbReference type="ARBA" id="ARBA00023027"/>
    </source>
</evidence>
<dbReference type="PRINTS" id="PR00364">
    <property type="entry name" value="DISEASERSIST"/>
</dbReference>
<dbReference type="InterPro" id="IPR056845">
    <property type="entry name" value="LRR_Zer-1"/>
</dbReference>
<protein>
    <recommendedName>
        <fullName evidence="1">ADP-ribosyl cyclase/cyclic ADP-ribose hydrolase</fullName>
        <ecNumber evidence="1">3.2.2.6</ecNumber>
    </recommendedName>
</protein>